<dbReference type="OMA" id="NCESLIV"/>
<keyword evidence="2" id="KW-1185">Reference proteome</keyword>
<evidence type="ECO:0000313" key="2">
    <source>
        <dbReference type="Proteomes" id="UP000694559"/>
    </source>
</evidence>
<accession>A0A8C6VG03</accession>
<dbReference type="PANTHER" id="PTHR38326">
    <property type="entry name" value="CHROMOSOME 11 OPEN READING FRAME 97"/>
    <property type="match status" value="1"/>
</dbReference>
<protein>
    <submittedName>
        <fullName evidence="1">Chromosome 11 open reading frame 97</fullName>
    </submittedName>
</protein>
<dbReference type="InterPro" id="IPR040429">
    <property type="entry name" value="C11orf97-like"/>
</dbReference>
<dbReference type="GO" id="GO:0036064">
    <property type="term" value="C:ciliary basal body"/>
    <property type="evidence" value="ECO:0007669"/>
    <property type="project" value="Ensembl"/>
</dbReference>
<proteinExistence type="predicted"/>
<dbReference type="AlphaFoldDB" id="A0A8C6VG03"/>
<dbReference type="GO" id="GO:0097546">
    <property type="term" value="C:ciliary base"/>
    <property type="evidence" value="ECO:0007669"/>
    <property type="project" value="Ensembl"/>
</dbReference>
<sequence length="136" mass="15827">RKNCESLIVTSSSLKDCLRGTKEEKTLSSIEMVFPKTGKKFVYVEPPRRVREVLEEELYFQRDECRIRHPSEVALERIWSLKRNFPMGGFNPASQNQSCFLSQPYYSRHAVIRSKNVESPFFPAAQKQTCAFKTTE</sequence>
<dbReference type="GeneTree" id="ENSGT00520000058823"/>
<name>A0A8C6VG03_NAJNA</name>
<dbReference type="Proteomes" id="UP000694559">
    <property type="component" value="Unplaced"/>
</dbReference>
<dbReference type="PANTHER" id="PTHR38326:SF1">
    <property type="entry name" value="CHROMOSOME 11 OPEN READING FRAME 97"/>
    <property type="match status" value="1"/>
</dbReference>
<dbReference type="OrthoDB" id="6154260at2759"/>
<evidence type="ECO:0000313" key="1">
    <source>
        <dbReference type="Ensembl" id="ENSNNAP00000005929.1"/>
    </source>
</evidence>
<organism evidence="1 2">
    <name type="scientific">Naja naja</name>
    <name type="common">Indian cobra</name>
    <dbReference type="NCBI Taxonomy" id="35670"/>
    <lineage>
        <taxon>Eukaryota</taxon>
        <taxon>Metazoa</taxon>
        <taxon>Chordata</taxon>
        <taxon>Craniata</taxon>
        <taxon>Vertebrata</taxon>
        <taxon>Euteleostomi</taxon>
        <taxon>Lepidosauria</taxon>
        <taxon>Squamata</taxon>
        <taxon>Bifurcata</taxon>
        <taxon>Unidentata</taxon>
        <taxon>Episquamata</taxon>
        <taxon>Toxicofera</taxon>
        <taxon>Serpentes</taxon>
        <taxon>Colubroidea</taxon>
        <taxon>Elapidae</taxon>
        <taxon>Elapinae</taxon>
        <taxon>Naja</taxon>
    </lineage>
</organism>
<reference evidence="1" key="2">
    <citation type="submission" date="2025-09" db="UniProtKB">
        <authorList>
            <consortium name="Ensembl"/>
        </authorList>
    </citation>
    <scope>IDENTIFICATION</scope>
</reference>
<dbReference type="Ensembl" id="ENSNNAT00000006202.1">
    <property type="protein sequence ID" value="ENSNNAP00000005929.1"/>
    <property type="gene ID" value="ENSNNAG00000004006.1"/>
</dbReference>
<gene>
    <name evidence="1" type="primary">C11orf97</name>
</gene>
<reference evidence="1" key="1">
    <citation type="submission" date="2025-08" db="UniProtKB">
        <authorList>
            <consortium name="Ensembl"/>
        </authorList>
    </citation>
    <scope>IDENTIFICATION</scope>
</reference>